<sequence length="795" mass="89731">MGLRDLFKRVLRSGKEEDLRSEPVEAMEDYESGRSRNSELTPEGHESEEKFHEEELQSMETLLDDTWIYKKGVAEPHHSEVPRTALPEQKPDMGEAVSDIDETFGLPAAVGEILAPGERAERLVPPHDHEVEKDFYEEEQRWFETLHDEAWIYEEIDTPTGRSIPDPRKPPPSSGKVSGLALGEPPSRSDRGGLGRRRQRLSLKTSRARSSPHRSARIGHKVFLSNKDAETGHCLPPRTTQDPSGDTGDATLPVEEVDAQIKQDTSSSVGEAGFITTESALITLRTDSDSQPAHQDASTSVMRDENAAEASCSDEASAAAWGQAHLPVPSDENPEPSMTSDLEEGEGGLVVSENKRNASLGPVTAEQFSVATQFLSETGRIQKSNLQQEDAEEEYGQEPPDYLYDNQDDYGLTALFDDEVYGHELLGDFALGAESLEELEGFTEDEGHEFDDDLTDQELLDEILPNEGEDQGKTERISQYLRACQRAAEFIRKNHWDDGYLHALAEVLNTRGYGAILTYLQRHADDGMVPEEFQLAIQLKAFWSQNRMLWIAFYRNGDSDSTYRVLSWAQCLRIIGMLGTSMGGIPQIEEVEKFIEDLFDEWYGDDGLRKYFKSFSKYLNYVTYRADSEIPVYMQLKWEPDGLEHEDMPSWAPMDPMHENLRRQLMCFGIASIMDYPQEAKTWFDLRYRDPNFNPEIKSKSADEKRKNRKASNKKSSKEKAKSPSRSSERLNREKSDAEESLCLEPSNAGALSRSAEEVVSSLQELFLKGYSKEEAAQILGLNQIEISNYLLVMK</sequence>
<feature type="compositionally biased region" description="Low complexity" evidence="1">
    <location>
        <begin position="308"/>
        <end position="320"/>
    </location>
</feature>
<feature type="compositionally biased region" description="Basic and acidic residues" evidence="1">
    <location>
        <begin position="12"/>
        <end position="23"/>
    </location>
</feature>
<comment type="caution">
    <text evidence="2">The sequence shown here is derived from an EMBL/GenBank/DDBJ whole genome shotgun (WGS) entry which is preliminary data.</text>
</comment>
<keyword evidence="3" id="KW-1185">Reference proteome</keyword>
<proteinExistence type="predicted"/>
<feature type="region of interest" description="Disordered" evidence="1">
    <location>
        <begin position="695"/>
        <end position="747"/>
    </location>
</feature>
<feature type="region of interest" description="Disordered" evidence="1">
    <location>
        <begin position="12"/>
        <end position="55"/>
    </location>
</feature>
<evidence type="ECO:0000313" key="3">
    <source>
        <dbReference type="Proteomes" id="UP001589814"/>
    </source>
</evidence>
<evidence type="ECO:0000256" key="1">
    <source>
        <dbReference type="SAM" id="MobiDB-lite"/>
    </source>
</evidence>
<feature type="compositionally biased region" description="Basic residues" evidence="1">
    <location>
        <begin position="194"/>
        <end position="220"/>
    </location>
</feature>
<feature type="region of interest" description="Disordered" evidence="1">
    <location>
        <begin position="283"/>
        <end position="347"/>
    </location>
</feature>
<organism evidence="2 3">
    <name type="scientific">Kushneria aurantia</name>
    <dbReference type="NCBI Taxonomy" id="504092"/>
    <lineage>
        <taxon>Bacteria</taxon>
        <taxon>Pseudomonadati</taxon>
        <taxon>Pseudomonadota</taxon>
        <taxon>Gammaproteobacteria</taxon>
        <taxon>Oceanospirillales</taxon>
        <taxon>Halomonadaceae</taxon>
        <taxon>Kushneria</taxon>
    </lineage>
</organism>
<dbReference type="EMBL" id="JBHLVX010000001">
    <property type="protein sequence ID" value="MFC0266403.1"/>
    <property type="molecule type" value="Genomic_DNA"/>
</dbReference>
<feature type="compositionally biased region" description="Basic and acidic residues" evidence="1">
    <location>
        <begin position="716"/>
        <end position="738"/>
    </location>
</feature>
<feature type="region of interest" description="Disordered" evidence="1">
    <location>
        <begin position="157"/>
        <end position="253"/>
    </location>
</feature>
<feature type="compositionally biased region" description="Polar residues" evidence="1">
    <location>
        <begin position="289"/>
        <end position="301"/>
    </location>
</feature>
<feature type="compositionally biased region" description="Basic and acidic residues" evidence="1">
    <location>
        <begin position="31"/>
        <end position="55"/>
    </location>
</feature>
<gene>
    <name evidence="2" type="ORF">ACFFHW_00055</name>
</gene>
<feature type="region of interest" description="Disordered" evidence="1">
    <location>
        <begin position="381"/>
        <end position="401"/>
    </location>
</feature>
<feature type="compositionally biased region" description="Basic and acidic residues" evidence="1">
    <location>
        <begin position="697"/>
        <end position="706"/>
    </location>
</feature>
<evidence type="ECO:0000313" key="2">
    <source>
        <dbReference type="EMBL" id="MFC0266403.1"/>
    </source>
</evidence>
<name>A0ABV6FYD4_9GAMM</name>
<protein>
    <submittedName>
        <fullName evidence="2">Uncharacterized protein</fullName>
    </submittedName>
</protein>
<reference evidence="2 3" key="1">
    <citation type="submission" date="2024-09" db="EMBL/GenBank/DDBJ databases">
        <authorList>
            <person name="Sun Q."/>
            <person name="Mori K."/>
        </authorList>
    </citation>
    <scope>NUCLEOTIDE SEQUENCE [LARGE SCALE GENOMIC DNA]</scope>
    <source>
        <strain evidence="2 3">CCM 7415</strain>
    </source>
</reference>
<accession>A0ABV6FYD4</accession>
<dbReference type="Proteomes" id="UP001589814">
    <property type="component" value="Unassembled WGS sequence"/>
</dbReference>